<dbReference type="EMBL" id="JAEPRA010000005">
    <property type="protein sequence ID" value="KAG2185163.1"/>
    <property type="molecule type" value="Genomic_DNA"/>
</dbReference>
<dbReference type="Gene3D" id="1.20.900.10">
    <property type="entry name" value="Dbl homology (DH) domain"/>
    <property type="match status" value="1"/>
</dbReference>
<feature type="region of interest" description="Disordered" evidence="1">
    <location>
        <begin position="484"/>
        <end position="512"/>
    </location>
</feature>
<comment type="caution">
    <text evidence="4">The sequence shown here is derived from an EMBL/GenBank/DDBJ whole genome shotgun (WGS) entry which is preliminary data.</text>
</comment>
<dbReference type="PROSITE" id="PS00741">
    <property type="entry name" value="DH_1"/>
    <property type="match status" value="1"/>
</dbReference>
<dbReference type="SMART" id="SM00233">
    <property type="entry name" value="PH"/>
    <property type="match status" value="1"/>
</dbReference>
<evidence type="ECO:0000256" key="1">
    <source>
        <dbReference type="SAM" id="MobiDB-lite"/>
    </source>
</evidence>
<dbReference type="AlphaFoldDB" id="A0A8H7Q3D1"/>
<organism evidence="4 5">
    <name type="scientific">Umbelopsis vinacea</name>
    <dbReference type="NCBI Taxonomy" id="44442"/>
    <lineage>
        <taxon>Eukaryota</taxon>
        <taxon>Fungi</taxon>
        <taxon>Fungi incertae sedis</taxon>
        <taxon>Mucoromycota</taxon>
        <taxon>Mucoromycotina</taxon>
        <taxon>Umbelopsidomycetes</taxon>
        <taxon>Umbelopsidales</taxon>
        <taxon>Umbelopsidaceae</taxon>
        <taxon>Umbelopsis</taxon>
    </lineage>
</organism>
<keyword evidence="5" id="KW-1185">Reference proteome</keyword>
<dbReference type="Pfam" id="PF00621">
    <property type="entry name" value="RhoGEF"/>
    <property type="match status" value="1"/>
</dbReference>
<gene>
    <name evidence="4" type="ORF">INT44_001953</name>
</gene>
<evidence type="ECO:0000259" key="2">
    <source>
        <dbReference type="PROSITE" id="PS50003"/>
    </source>
</evidence>
<dbReference type="GO" id="GO:0005085">
    <property type="term" value="F:guanyl-nucleotide exchange factor activity"/>
    <property type="evidence" value="ECO:0007669"/>
    <property type="project" value="InterPro"/>
</dbReference>
<dbReference type="SUPFAM" id="SSF48065">
    <property type="entry name" value="DBL homology domain (DH-domain)"/>
    <property type="match status" value="1"/>
</dbReference>
<dbReference type="PROSITE" id="PS50010">
    <property type="entry name" value="DH_2"/>
    <property type="match status" value="1"/>
</dbReference>
<dbReference type="InterPro" id="IPR053086">
    <property type="entry name" value="RhoGEF_domain"/>
</dbReference>
<feature type="domain" description="DH" evidence="3">
    <location>
        <begin position="24"/>
        <end position="79"/>
    </location>
</feature>
<accession>A0A8H7Q3D1</accession>
<dbReference type="SUPFAM" id="SSF50729">
    <property type="entry name" value="PH domain-like"/>
    <property type="match status" value="1"/>
</dbReference>
<sequence>MCLLESDTSTINDDVSSTASASTRLHLDDYLIKPIQRICRYQLLLKEILKSTDITSLEYEKLKHAYDIMQTIVTSVDERKNQRDLADRSQVFLDRLEDDWRLAKSFVSSLGNISMSGALEVTYAADRLSATKTRYMGCFLYSTYMIIVKAKKNNIYEAKHWFPINIFEVRDLPDTEVNHLSLKGFSLSSFMLVSNGHRFEFSASCQQEKILWMKSLRSNILSSQLTIDEAIRADGIGKSVPVSFYYKSSNPSFPLRTSKSQSSIAVATKKEDPESTPIRRSRSITVQCSKSIDNLIFAAGYHSMSFGAKPMINPGRRSSVDQIFRSRSILKRSDDVESNYTIELFSTTSSPTESTVEHQDAGTFMPPNTMSTVKRISQPRLAQQYSIKNAIDHKFLDVCTPDYLSSRAWYTRERNAGVTLKKRKSLPFIRPSSSAMSLSAVNVKRRTSDVGHSGRRNSLDKIMKVTALDDYIAFQKSIVSQRTEAARRPSLTSQAIRNSWSKGSGSGRTKPDVASIHKNRVYSGIVDGEDEEDEDVVAPWEQTKQAVIGSEESSTYFQADLPKNAVSASEKLVPSPSKQCLGNLGITSGFAHNQERDPEIPKSDGRRISQTLNFCKPKRAISAPPISPKTTRAQRSQRSTSLLVPKSINPVPLSEVPHPTMKRASLPPPLGRTIEISQPSSFAYSSTPPSTPKSAFFDSFKLKQILWWK</sequence>
<feature type="compositionally biased region" description="Polar residues" evidence="1">
    <location>
        <begin position="628"/>
        <end position="642"/>
    </location>
</feature>
<protein>
    <recommendedName>
        <fullName evidence="6">DH domain-containing protein</fullName>
    </recommendedName>
</protein>
<proteinExistence type="predicted"/>
<feature type="domain" description="PH" evidence="2">
    <location>
        <begin position="112"/>
        <end position="221"/>
    </location>
</feature>
<dbReference type="InterPro" id="IPR001331">
    <property type="entry name" value="GDS_CDC24_CS"/>
</dbReference>
<reference evidence="4" key="1">
    <citation type="submission" date="2020-12" db="EMBL/GenBank/DDBJ databases">
        <title>Metabolic potential, ecology and presence of endohyphal bacteria is reflected in genomic diversity of Mucoromycotina.</title>
        <authorList>
            <person name="Muszewska A."/>
            <person name="Okrasinska A."/>
            <person name="Steczkiewicz K."/>
            <person name="Drgas O."/>
            <person name="Orlowska M."/>
            <person name="Perlinska-Lenart U."/>
            <person name="Aleksandrzak-Piekarczyk T."/>
            <person name="Szatraj K."/>
            <person name="Zielenkiewicz U."/>
            <person name="Pilsyk S."/>
            <person name="Malc E."/>
            <person name="Mieczkowski P."/>
            <person name="Kruszewska J.S."/>
            <person name="Biernat P."/>
            <person name="Pawlowska J."/>
        </authorList>
    </citation>
    <scope>NUCLEOTIDE SEQUENCE</scope>
    <source>
        <strain evidence="4">WA0000051536</strain>
    </source>
</reference>
<name>A0A8H7Q3D1_9FUNG</name>
<dbReference type="PANTHER" id="PTHR45834:SF3">
    <property type="entry name" value="RHO GUANINE NUCLEOTIDE EXCHANGE FACTOR 3, ISOFORM L"/>
    <property type="match status" value="1"/>
</dbReference>
<dbReference type="PROSITE" id="PS50003">
    <property type="entry name" value="PH_DOMAIN"/>
    <property type="match status" value="1"/>
</dbReference>
<evidence type="ECO:0008006" key="6">
    <source>
        <dbReference type="Google" id="ProtNLM"/>
    </source>
</evidence>
<dbReference type="InterPro" id="IPR000219">
    <property type="entry name" value="DH_dom"/>
</dbReference>
<dbReference type="GO" id="GO:0005829">
    <property type="term" value="C:cytosol"/>
    <property type="evidence" value="ECO:0007669"/>
    <property type="project" value="TreeGrafter"/>
</dbReference>
<dbReference type="InterPro" id="IPR035899">
    <property type="entry name" value="DBL_dom_sf"/>
</dbReference>
<evidence type="ECO:0000259" key="3">
    <source>
        <dbReference type="PROSITE" id="PS50010"/>
    </source>
</evidence>
<dbReference type="OrthoDB" id="1716625at2759"/>
<feature type="region of interest" description="Disordered" evidence="1">
    <location>
        <begin position="620"/>
        <end position="672"/>
    </location>
</feature>
<dbReference type="PANTHER" id="PTHR45834">
    <property type="entry name" value="RHO GUANINE NUCLEOTIDE EXCHANGE FACTOR 9-RELATED"/>
    <property type="match status" value="1"/>
</dbReference>
<dbReference type="Proteomes" id="UP000612746">
    <property type="component" value="Unassembled WGS sequence"/>
</dbReference>
<evidence type="ECO:0000313" key="4">
    <source>
        <dbReference type="EMBL" id="KAG2185163.1"/>
    </source>
</evidence>
<dbReference type="Gene3D" id="2.30.29.30">
    <property type="entry name" value="Pleckstrin-homology domain (PH domain)/Phosphotyrosine-binding domain (PTB)"/>
    <property type="match status" value="1"/>
</dbReference>
<dbReference type="InterPro" id="IPR001849">
    <property type="entry name" value="PH_domain"/>
</dbReference>
<dbReference type="InterPro" id="IPR011993">
    <property type="entry name" value="PH-like_dom_sf"/>
</dbReference>
<evidence type="ECO:0000313" key="5">
    <source>
        <dbReference type="Proteomes" id="UP000612746"/>
    </source>
</evidence>
<dbReference type="GO" id="GO:0035556">
    <property type="term" value="P:intracellular signal transduction"/>
    <property type="evidence" value="ECO:0007669"/>
    <property type="project" value="InterPro"/>
</dbReference>
<feature type="compositionally biased region" description="Polar residues" evidence="1">
    <location>
        <begin position="490"/>
        <end position="503"/>
    </location>
</feature>